<proteinExistence type="predicted"/>
<evidence type="ECO:0000256" key="1">
    <source>
        <dbReference type="SAM" id="Phobius"/>
    </source>
</evidence>
<keyword evidence="1" id="KW-0472">Membrane</keyword>
<reference evidence="3 4" key="1">
    <citation type="journal article" date="2025" name="Microbiol. Resour. Announc.">
        <title>Draft genome sequences for Neonectria magnoliae and Neonectria punicea, canker pathogens of Liriodendron tulipifera and Acer saccharum in West Virginia.</title>
        <authorList>
            <person name="Petronek H.M."/>
            <person name="Kasson M.T."/>
            <person name="Metheny A.M."/>
            <person name="Stauder C.M."/>
            <person name="Lovett B."/>
            <person name="Lynch S.C."/>
            <person name="Garnas J.R."/>
            <person name="Kasson L.R."/>
            <person name="Stajich J.E."/>
        </authorList>
    </citation>
    <scope>NUCLEOTIDE SEQUENCE [LARGE SCALE GENOMIC DNA]</scope>
    <source>
        <strain evidence="3 4">NRRL 64653</strain>
    </source>
</reference>
<feature type="transmembrane region" description="Helical" evidence="1">
    <location>
        <begin position="221"/>
        <end position="242"/>
    </location>
</feature>
<evidence type="ECO:0000313" key="3">
    <source>
        <dbReference type="EMBL" id="KAK7418039.1"/>
    </source>
</evidence>
<keyword evidence="1" id="KW-1133">Transmembrane helix</keyword>
<protein>
    <recommendedName>
        <fullName evidence="2">DUF3533 domain-containing protein</fullName>
    </recommendedName>
</protein>
<dbReference type="Pfam" id="PF12051">
    <property type="entry name" value="DUF3533"/>
    <property type="match status" value="1"/>
</dbReference>
<dbReference type="InterPro" id="IPR022703">
    <property type="entry name" value="DUF3533"/>
</dbReference>
<dbReference type="Proteomes" id="UP001498476">
    <property type="component" value="Unassembled WGS sequence"/>
</dbReference>
<comment type="caution">
    <text evidence="3">The sequence shown here is derived from an EMBL/GenBank/DDBJ whole genome shotgun (WGS) entry which is preliminary data.</text>
</comment>
<feature type="domain" description="DUF3533" evidence="2">
    <location>
        <begin position="34"/>
        <end position="245"/>
    </location>
</feature>
<sequence>MSISPPRSTNRHPARSNFWAEKWKLYIIPVIMSGLLLQLLFLGNMSYFFGALFKSTSRMHNLKVLAIDLDGGDIGRAVSTAYSSLKSDEFPTVKFGSASQYPNPEALREAVCKHGYWGAVYTHSGASDRLLVTIEGDNTTAYNPSDAITYIYNGAYYPAIVSSLKGSLQTLTSVASRVYPLASEDAMKAVNMTNPISVSTLLNPFQATVWDLMPTNQGTRVLLNTVSMVMPILMQFFFQMGLNGIT</sequence>
<keyword evidence="1" id="KW-0812">Transmembrane</keyword>
<accession>A0ABR1HB02</accession>
<evidence type="ECO:0000313" key="4">
    <source>
        <dbReference type="Proteomes" id="UP001498476"/>
    </source>
</evidence>
<evidence type="ECO:0000259" key="2">
    <source>
        <dbReference type="Pfam" id="PF12051"/>
    </source>
</evidence>
<organism evidence="3 4">
    <name type="scientific">Neonectria punicea</name>
    <dbReference type="NCBI Taxonomy" id="979145"/>
    <lineage>
        <taxon>Eukaryota</taxon>
        <taxon>Fungi</taxon>
        <taxon>Dikarya</taxon>
        <taxon>Ascomycota</taxon>
        <taxon>Pezizomycotina</taxon>
        <taxon>Sordariomycetes</taxon>
        <taxon>Hypocreomycetidae</taxon>
        <taxon>Hypocreales</taxon>
        <taxon>Nectriaceae</taxon>
        <taxon>Neonectria</taxon>
    </lineage>
</organism>
<name>A0ABR1HB02_9HYPO</name>
<dbReference type="PANTHER" id="PTHR34814:SF2">
    <property type="entry name" value="DUF3533 DOMAIN-CONTAINING PROTEIN"/>
    <property type="match status" value="1"/>
</dbReference>
<dbReference type="InterPro" id="IPR053001">
    <property type="entry name" value="MNNG_permease-like"/>
</dbReference>
<gene>
    <name evidence="3" type="ORF">QQX98_004178</name>
</gene>
<dbReference type="PANTHER" id="PTHR34814">
    <property type="entry name" value="NITROSOGUANIDINE RESISTANCE PROTEIN SNG1"/>
    <property type="match status" value="1"/>
</dbReference>
<dbReference type="EMBL" id="JAZAVJ010000051">
    <property type="protein sequence ID" value="KAK7418039.1"/>
    <property type="molecule type" value="Genomic_DNA"/>
</dbReference>
<feature type="transmembrane region" description="Helical" evidence="1">
    <location>
        <begin position="26"/>
        <end position="53"/>
    </location>
</feature>
<keyword evidence="4" id="KW-1185">Reference proteome</keyword>